<keyword evidence="2" id="KW-1185">Reference proteome</keyword>
<evidence type="ECO:0000313" key="2">
    <source>
        <dbReference type="Proteomes" id="UP000053127"/>
    </source>
</evidence>
<comment type="caution">
    <text evidence="1">The sequence shown here is derived from an EMBL/GenBank/DDBJ whole genome shotgun (WGS) entry which is preliminary data.</text>
</comment>
<gene>
    <name evidence="1" type="ORF">AQI95_41100</name>
</gene>
<dbReference type="EMBL" id="LMWN01000076">
    <property type="protein sequence ID" value="KUM98659.1"/>
    <property type="molecule type" value="Genomic_DNA"/>
</dbReference>
<accession>A0A101NT00</accession>
<protein>
    <submittedName>
        <fullName evidence="1">Uncharacterized protein</fullName>
    </submittedName>
</protein>
<sequence length="64" mass="7557">MDSDPLLPPAMSARRWSWRSTAKTITVILPGGRIRHLDRIAFRRRRSRSARYLTVLVDSGRRHW</sequence>
<dbReference type="Proteomes" id="UP000053127">
    <property type="component" value="Unassembled WGS sequence"/>
</dbReference>
<organism evidence="1 2">
    <name type="scientific">Streptomyces yokosukanensis</name>
    <dbReference type="NCBI Taxonomy" id="67386"/>
    <lineage>
        <taxon>Bacteria</taxon>
        <taxon>Bacillati</taxon>
        <taxon>Actinomycetota</taxon>
        <taxon>Actinomycetes</taxon>
        <taxon>Kitasatosporales</taxon>
        <taxon>Streptomycetaceae</taxon>
        <taxon>Streptomyces</taxon>
    </lineage>
</organism>
<name>A0A101NT00_9ACTN</name>
<evidence type="ECO:0000313" key="1">
    <source>
        <dbReference type="EMBL" id="KUM98659.1"/>
    </source>
</evidence>
<reference evidence="1 2" key="1">
    <citation type="submission" date="2015-10" db="EMBL/GenBank/DDBJ databases">
        <title>Draft genome sequence of Streptomyces yokosukanensis DSM 40224, type strain for the species Streptomyces yokosukanensis.</title>
        <authorList>
            <person name="Ruckert C."/>
            <person name="Winkler A."/>
            <person name="Kalinowski J."/>
            <person name="Kampfer P."/>
            <person name="Glaeser S."/>
        </authorList>
    </citation>
    <scope>NUCLEOTIDE SEQUENCE [LARGE SCALE GENOMIC DNA]</scope>
    <source>
        <strain evidence="1 2">DSM 40224</strain>
    </source>
</reference>
<proteinExistence type="predicted"/>
<dbReference type="AlphaFoldDB" id="A0A101NT00"/>